<dbReference type="SUPFAM" id="SSF81324">
    <property type="entry name" value="Voltage-gated potassium channels"/>
    <property type="match status" value="1"/>
</dbReference>
<evidence type="ECO:0000313" key="3">
    <source>
        <dbReference type="EMBL" id="KEF39262.1"/>
    </source>
</evidence>
<dbReference type="EMBL" id="JJRY01000003">
    <property type="protein sequence ID" value="KEF39262.1"/>
    <property type="molecule type" value="Genomic_DNA"/>
</dbReference>
<evidence type="ECO:0000259" key="2">
    <source>
        <dbReference type="Pfam" id="PF07885"/>
    </source>
</evidence>
<keyword evidence="1" id="KW-0812">Transmembrane</keyword>
<reference evidence="3 4" key="1">
    <citation type="submission" date="2014-04" db="EMBL/GenBank/DDBJ databases">
        <title>Draft genome sequence of Bacillus azotoformans MEV2011, a (co-) denitrifying strain unable to grow in the presence of oxygen.</title>
        <authorList>
            <person name="Nielsen M."/>
            <person name="Schreiber L."/>
            <person name="Finster K."/>
            <person name="Schramm A."/>
        </authorList>
    </citation>
    <scope>NUCLEOTIDE SEQUENCE [LARGE SCALE GENOMIC DNA]</scope>
    <source>
        <strain evidence="3 4">MEV2011</strain>
    </source>
</reference>
<name>A0A072NPT7_SCHAZ</name>
<dbReference type="PATRIC" id="fig|1348973.3.peg.996"/>
<dbReference type="InterPro" id="IPR013099">
    <property type="entry name" value="K_chnl_dom"/>
</dbReference>
<evidence type="ECO:0000313" key="4">
    <source>
        <dbReference type="Proteomes" id="UP000027936"/>
    </source>
</evidence>
<feature type="transmembrane region" description="Helical" evidence="1">
    <location>
        <begin position="39"/>
        <end position="58"/>
    </location>
</feature>
<proteinExistence type="predicted"/>
<feature type="domain" description="Potassium channel" evidence="2">
    <location>
        <begin position="54"/>
        <end position="129"/>
    </location>
</feature>
<dbReference type="RefSeq" id="WP_035194351.1">
    <property type="nucleotide sequence ID" value="NZ_JJRY01000003.1"/>
</dbReference>
<dbReference type="Gene3D" id="1.10.287.70">
    <property type="match status" value="1"/>
</dbReference>
<organism evidence="3 4">
    <name type="scientific">Schinkia azotoformans MEV2011</name>
    <dbReference type="NCBI Taxonomy" id="1348973"/>
    <lineage>
        <taxon>Bacteria</taxon>
        <taxon>Bacillati</taxon>
        <taxon>Bacillota</taxon>
        <taxon>Bacilli</taxon>
        <taxon>Bacillales</taxon>
        <taxon>Bacillaceae</taxon>
        <taxon>Calidifontibacillus/Schinkia group</taxon>
        <taxon>Schinkia</taxon>
    </lineage>
</organism>
<feature type="transmembrane region" description="Helical" evidence="1">
    <location>
        <begin position="111"/>
        <end position="132"/>
    </location>
</feature>
<accession>A0A072NPT7</accession>
<keyword evidence="1" id="KW-0472">Membrane</keyword>
<protein>
    <submittedName>
        <fullName evidence="3">Ion channel</fullName>
    </submittedName>
</protein>
<gene>
    <name evidence="3" type="ORF">M670_01023</name>
</gene>
<dbReference type="AlphaFoldDB" id="A0A072NPT7"/>
<dbReference type="Pfam" id="PF07885">
    <property type="entry name" value="Ion_trans_2"/>
    <property type="match status" value="1"/>
</dbReference>
<evidence type="ECO:0000256" key="1">
    <source>
        <dbReference type="SAM" id="Phobius"/>
    </source>
</evidence>
<dbReference type="OrthoDB" id="9813518at2"/>
<comment type="caution">
    <text evidence="3">The sequence shown here is derived from an EMBL/GenBank/DDBJ whole genome shotgun (WGS) entry which is preliminary data.</text>
</comment>
<feature type="transmembrane region" description="Helical" evidence="1">
    <location>
        <begin position="79"/>
        <end position="99"/>
    </location>
</feature>
<dbReference type="Proteomes" id="UP000027936">
    <property type="component" value="Unassembled WGS sequence"/>
</dbReference>
<keyword evidence="1" id="KW-1133">Transmembrane helix</keyword>
<sequence length="143" mass="16019">MLLILVGSVLGLIYKSLEWIWINDNFQRNRKHLFSFENFLLLIITYVILLVGFGFIYTMIEASGTSIILESGNEVEPPFLHKMGTGMYFSAVTLFSLGYGDVVPIGVGRPLAMLEALIGYLLPAAFVMRTVIDFEGSLFKERG</sequence>